<dbReference type="PROSITE" id="PS50943">
    <property type="entry name" value="HTH_CROC1"/>
    <property type="match status" value="1"/>
</dbReference>
<organism evidence="2 3">
    <name type="scientific">Rhodoblastus acidophilus</name>
    <name type="common">Rhodopseudomonas acidophila</name>
    <dbReference type="NCBI Taxonomy" id="1074"/>
    <lineage>
        <taxon>Bacteria</taxon>
        <taxon>Pseudomonadati</taxon>
        <taxon>Pseudomonadota</taxon>
        <taxon>Alphaproteobacteria</taxon>
        <taxon>Hyphomicrobiales</taxon>
        <taxon>Rhodoblastaceae</taxon>
        <taxon>Rhodoblastus</taxon>
    </lineage>
</organism>
<dbReference type="AlphaFoldDB" id="A0A6N8DQA6"/>
<protein>
    <submittedName>
        <fullName evidence="2">Helix-turn-helix domain-containing protein</fullName>
    </submittedName>
</protein>
<feature type="domain" description="HTH cro/C1-type" evidence="1">
    <location>
        <begin position="22"/>
        <end position="77"/>
    </location>
</feature>
<dbReference type="CDD" id="cd00093">
    <property type="entry name" value="HTH_XRE"/>
    <property type="match status" value="1"/>
</dbReference>
<dbReference type="EMBL" id="WNKS01000007">
    <property type="protein sequence ID" value="MTV31361.1"/>
    <property type="molecule type" value="Genomic_DNA"/>
</dbReference>
<evidence type="ECO:0000259" key="1">
    <source>
        <dbReference type="PROSITE" id="PS50943"/>
    </source>
</evidence>
<reference evidence="2 3" key="1">
    <citation type="submission" date="2019-11" db="EMBL/GenBank/DDBJ databases">
        <title>Whole-genome sequence of a Rhodoblastus acidophilus DSM 142.</title>
        <authorList>
            <person name="Kyndt J.A."/>
            <person name="Meyer T.E."/>
        </authorList>
    </citation>
    <scope>NUCLEOTIDE SEQUENCE [LARGE SCALE GENOMIC DNA]</scope>
    <source>
        <strain evidence="2 3">DSM 142</strain>
    </source>
</reference>
<sequence>MRRLDTCRDAGRQEKMDFRKRIKARIEELGLSVAEVERRCGFRPSYIHELLSGKKQTMRGDAMQKLASVLKTSDIWLLRGIGAPDAEVEDVFSGENQNVQQYPEAIRGAKSVDAVRELTLIIDGLTNSTGEVTFRLLGANSAHRGFVADPAFFVADNIFLNSFLTKRAISARAKLVHTNDGKKVVVIVDANELV</sequence>
<gene>
    <name evidence="2" type="ORF">GJ654_10185</name>
</gene>
<dbReference type="Proteomes" id="UP000439113">
    <property type="component" value="Unassembled WGS sequence"/>
</dbReference>
<dbReference type="SUPFAM" id="SSF47413">
    <property type="entry name" value="lambda repressor-like DNA-binding domains"/>
    <property type="match status" value="1"/>
</dbReference>
<evidence type="ECO:0000313" key="3">
    <source>
        <dbReference type="Proteomes" id="UP000439113"/>
    </source>
</evidence>
<dbReference type="SMART" id="SM00530">
    <property type="entry name" value="HTH_XRE"/>
    <property type="match status" value="1"/>
</dbReference>
<dbReference type="Gene3D" id="1.10.260.40">
    <property type="entry name" value="lambda repressor-like DNA-binding domains"/>
    <property type="match status" value="1"/>
</dbReference>
<name>A0A6N8DQA6_RHOAC</name>
<dbReference type="Pfam" id="PF01381">
    <property type="entry name" value="HTH_3"/>
    <property type="match status" value="1"/>
</dbReference>
<dbReference type="GO" id="GO:0003677">
    <property type="term" value="F:DNA binding"/>
    <property type="evidence" value="ECO:0007669"/>
    <property type="project" value="InterPro"/>
</dbReference>
<dbReference type="InterPro" id="IPR010982">
    <property type="entry name" value="Lambda_DNA-bd_dom_sf"/>
</dbReference>
<dbReference type="InterPro" id="IPR001387">
    <property type="entry name" value="Cro/C1-type_HTH"/>
</dbReference>
<proteinExistence type="predicted"/>
<comment type="caution">
    <text evidence="2">The sequence shown here is derived from an EMBL/GenBank/DDBJ whole genome shotgun (WGS) entry which is preliminary data.</text>
</comment>
<accession>A0A6N8DQA6</accession>
<evidence type="ECO:0000313" key="2">
    <source>
        <dbReference type="EMBL" id="MTV31361.1"/>
    </source>
</evidence>